<dbReference type="Proteomes" id="UP000276215">
    <property type="component" value="Unassembled WGS sequence"/>
</dbReference>
<sequence>MAGMVAARKARFKRYIGPATGAGPCALLCSSLRIYPSSRRFYYSYKKNEFRYHHSSPPPSPTQEECTRKSIGKTQPAPIHPFDSQFTGTVRS</sequence>
<reference evidence="2 3" key="1">
    <citation type="journal article" date="2018" name="Nat. Ecol. Evol.">
        <title>Pezizomycetes genomes reveal the molecular basis of ectomycorrhizal truffle lifestyle.</title>
        <authorList>
            <person name="Murat C."/>
            <person name="Payen T."/>
            <person name="Noel B."/>
            <person name="Kuo A."/>
            <person name="Morin E."/>
            <person name="Chen J."/>
            <person name="Kohler A."/>
            <person name="Krizsan K."/>
            <person name="Balestrini R."/>
            <person name="Da Silva C."/>
            <person name="Montanini B."/>
            <person name="Hainaut M."/>
            <person name="Levati E."/>
            <person name="Barry K.W."/>
            <person name="Belfiori B."/>
            <person name="Cichocki N."/>
            <person name="Clum A."/>
            <person name="Dockter R.B."/>
            <person name="Fauchery L."/>
            <person name="Guy J."/>
            <person name="Iotti M."/>
            <person name="Le Tacon F."/>
            <person name="Lindquist E.A."/>
            <person name="Lipzen A."/>
            <person name="Malagnac F."/>
            <person name="Mello A."/>
            <person name="Molinier V."/>
            <person name="Miyauchi S."/>
            <person name="Poulain J."/>
            <person name="Riccioni C."/>
            <person name="Rubini A."/>
            <person name="Sitrit Y."/>
            <person name="Splivallo R."/>
            <person name="Traeger S."/>
            <person name="Wang M."/>
            <person name="Zifcakova L."/>
            <person name="Wipf D."/>
            <person name="Zambonelli A."/>
            <person name="Paolocci F."/>
            <person name="Nowrousian M."/>
            <person name="Ottonello S."/>
            <person name="Baldrian P."/>
            <person name="Spatafora J.W."/>
            <person name="Henrissat B."/>
            <person name="Nagy L.G."/>
            <person name="Aury J.M."/>
            <person name="Wincker P."/>
            <person name="Grigoriev I.V."/>
            <person name="Bonfante P."/>
            <person name="Martin F.M."/>
        </authorList>
    </citation>
    <scope>NUCLEOTIDE SEQUENCE [LARGE SCALE GENOMIC DNA]</scope>
    <source>
        <strain evidence="2 3">120613-1</strain>
    </source>
</reference>
<evidence type="ECO:0000313" key="2">
    <source>
        <dbReference type="EMBL" id="RPA90827.1"/>
    </source>
</evidence>
<accession>A0A3N4J0T5</accession>
<dbReference type="AlphaFoldDB" id="A0A3N4J0T5"/>
<proteinExistence type="predicted"/>
<name>A0A3N4J0T5_9PEZI</name>
<protein>
    <submittedName>
        <fullName evidence="2">Uncharacterized protein</fullName>
    </submittedName>
</protein>
<dbReference type="EMBL" id="ML120513">
    <property type="protein sequence ID" value="RPA90827.1"/>
    <property type="molecule type" value="Genomic_DNA"/>
</dbReference>
<keyword evidence="3" id="KW-1185">Reference proteome</keyword>
<evidence type="ECO:0000256" key="1">
    <source>
        <dbReference type="SAM" id="MobiDB-lite"/>
    </source>
</evidence>
<organism evidence="2 3">
    <name type="scientific">Choiromyces venosus 120613-1</name>
    <dbReference type="NCBI Taxonomy" id="1336337"/>
    <lineage>
        <taxon>Eukaryota</taxon>
        <taxon>Fungi</taxon>
        <taxon>Dikarya</taxon>
        <taxon>Ascomycota</taxon>
        <taxon>Pezizomycotina</taxon>
        <taxon>Pezizomycetes</taxon>
        <taxon>Pezizales</taxon>
        <taxon>Tuberaceae</taxon>
        <taxon>Choiromyces</taxon>
    </lineage>
</organism>
<evidence type="ECO:0000313" key="3">
    <source>
        <dbReference type="Proteomes" id="UP000276215"/>
    </source>
</evidence>
<gene>
    <name evidence="2" type="ORF">L873DRAFT_377920</name>
</gene>
<feature type="region of interest" description="Disordered" evidence="1">
    <location>
        <begin position="52"/>
        <end position="92"/>
    </location>
</feature>